<name>A0ACC1N2G0_9APHY</name>
<dbReference type="Proteomes" id="UP001144978">
    <property type="component" value="Unassembled WGS sequence"/>
</dbReference>
<keyword evidence="2" id="KW-1185">Reference proteome</keyword>
<sequence length="86" mass="9305">MRALEGELSAGAAAPSPSSSVLRGVNRRTSLGSAHVPRRARPAPAFRRRLRDRVRRQPARVDGRVPHRPDAAQPQNVGGRRDAPAV</sequence>
<accession>A0ACC1N2G0</accession>
<evidence type="ECO:0000313" key="1">
    <source>
        <dbReference type="EMBL" id="KAJ2973036.1"/>
    </source>
</evidence>
<comment type="caution">
    <text evidence="1">The sequence shown here is derived from an EMBL/GenBank/DDBJ whole genome shotgun (WGS) entry which is preliminary data.</text>
</comment>
<evidence type="ECO:0000313" key="2">
    <source>
        <dbReference type="Proteomes" id="UP001144978"/>
    </source>
</evidence>
<proteinExistence type="predicted"/>
<dbReference type="EMBL" id="JANSHE010005041">
    <property type="protein sequence ID" value="KAJ2973036.1"/>
    <property type="molecule type" value="Genomic_DNA"/>
</dbReference>
<organism evidence="1 2">
    <name type="scientific">Trametes sanguinea</name>
    <dbReference type="NCBI Taxonomy" id="158606"/>
    <lineage>
        <taxon>Eukaryota</taxon>
        <taxon>Fungi</taxon>
        <taxon>Dikarya</taxon>
        <taxon>Basidiomycota</taxon>
        <taxon>Agaricomycotina</taxon>
        <taxon>Agaricomycetes</taxon>
        <taxon>Polyporales</taxon>
        <taxon>Polyporaceae</taxon>
        <taxon>Trametes</taxon>
    </lineage>
</organism>
<protein>
    <submittedName>
        <fullName evidence="1">Uncharacterized protein</fullName>
    </submittedName>
</protein>
<reference evidence="1" key="1">
    <citation type="submission" date="2022-08" db="EMBL/GenBank/DDBJ databases">
        <title>Genome Sequence of Pycnoporus sanguineus.</title>
        <authorList>
            <person name="Buettner E."/>
        </authorList>
    </citation>
    <scope>NUCLEOTIDE SEQUENCE</scope>
    <source>
        <strain evidence="1">CG-C14</strain>
    </source>
</reference>
<gene>
    <name evidence="1" type="ORF">NUW54_g12142</name>
</gene>